<feature type="transmembrane region" description="Helical" evidence="1">
    <location>
        <begin position="28"/>
        <end position="50"/>
    </location>
</feature>
<evidence type="ECO:0000313" key="3">
    <source>
        <dbReference type="Proteomes" id="UP000176864"/>
    </source>
</evidence>
<reference evidence="2 3" key="1">
    <citation type="journal article" date="2016" name="Nat. Commun.">
        <title>Thousands of microbial genomes shed light on interconnected biogeochemical processes in an aquifer system.</title>
        <authorList>
            <person name="Anantharaman K."/>
            <person name="Brown C.T."/>
            <person name="Hug L.A."/>
            <person name="Sharon I."/>
            <person name="Castelle C.J."/>
            <person name="Probst A.J."/>
            <person name="Thomas B.C."/>
            <person name="Singh A."/>
            <person name="Wilkins M.J."/>
            <person name="Karaoz U."/>
            <person name="Brodie E.L."/>
            <person name="Williams K.H."/>
            <person name="Hubbard S.S."/>
            <person name="Banfield J.F."/>
        </authorList>
    </citation>
    <scope>NUCLEOTIDE SEQUENCE [LARGE SCALE GENOMIC DNA]</scope>
</reference>
<gene>
    <name evidence="2" type="ORF">A2751_03405</name>
</gene>
<proteinExistence type="predicted"/>
<protein>
    <recommendedName>
        <fullName evidence="4">Type II secretion system protein J</fullName>
    </recommendedName>
</protein>
<keyword evidence="1" id="KW-1133">Transmembrane helix</keyword>
<evidence type="ECO:0008006" key="4">
    <source>
        <dbReference type="Google" id="ProtNLM"/>
    </source>
</evidence>
<dbReference type="STRING" id="1817824.A2751_03405"/>
<name>A0A1F5NKF1_9BACT</name>
<evidence type="ECO:0000256" key="1">
    <source>
        <dbReference type="SAM" id="Phobius"/>
    </source>
</evidence>
<sequence length="220" mass="24255">MKKAFKFAAGFTTAPQRSLLRGFTLIEMIITIFIFSVIALGMIILISNMVTNSSRQSRLLAGSDQARKTAFQITNELRNATSGATGAYSLGITEAQQLLFYSNVDQAADIERVRYYTQNAKLYRGIVKPTGTPPVYNTGSEVSSVVIEDLANGTNPIFYYYNDTYDGTFDNYLTQPVSIPQVRYIKSNLQIYLTGGIANSQTYTVTSSAAIRNLKTNLGN</sequence>
<evidence type="ECO:0000313" key="2">
    <source>
        <dbReference type="EMBL" id="OGE78181.1"/>
    </source>
</evidence>
<dbReference type="InterPro" id="IPR012902">
    <property type="entry name" value="N_methyl_site"/>
</dbReference>
<organism evidence="2 3">
    <name type="scientific">Candidatus Doudnabacteria bacterium RIFCSPHIGHO2_01_FULL_46_14</name>
    <dbReference type="NCBI Taxonomy" id="1817824"/>
    <lineage>
        <taxon>Bacteria</taxon>
        <taxon>Candidatus Doudnaibacteriota</taxon>
    </lineage>
</organism>
<dbReference type="Pfam" id="PF07963">
    <property type="entry name" value="N_methyl"/>
    <property type="match status" value="1"/>
</dbReference>
<comment type="caution">
    <text evidence="2">The sequence shown here is derived from an EMBL/GenBank/DDBJ whole genome shotgun (WGS) entry which is preliminary data.</text>
</comment>
<accession>A0A1F5NKF1</accession>
<dbReference type="EMBL" id="MFEK01000014">
    <property type="protein sequence ID" value="OGE78181.1"/>
    <property type="molecule type" value="Genomic_DNA"/>
</dbReference>
<keyword evidence="1" id="KW-0812">Transmembrane</keyword>
<dbReference type="NCBIfam" id="TIGR02532">
    <property type="entry name" value="IV_pilin_GFxxxE"/>
    <property type="match status" value="1"/>
</dbReference>
<keyword evidence="1" id="KW-0472">Membrane</keyword>
<dbReference type="PROSITE" id="PS00409">
    <property type="entry name" value="PROKAR_NTER_METHYL"/>
    <property type="match status" value="1"/>
</dbReference>
<dbReference type="AlphaFoldDB" id="A0A1F5NKF1"/>
<dbReference type="Proteomes" id="UP000176864">
    <property type="component" value="Unassembled WGS sequence"/>
</dbReference>